<proteinExistence type="predicted"/>
<organism evidence="2 3">
    <name type="scientific">Streptococcus suis</name>
    <dbReference type="NCBI Taxonomy" id="1307"/>
    <lineage>
        <taxon>Bacteria</taxon>
        <taxon>Bacillati</taxon>
        <taxon>Bacillota</taxon>
        <taxon>Bacilli</taxon>
        <taxon>Lactobacillales</taxon>
        <taxon>Streptococcaceae</taxon>
        <taxon>Streptococcus</taxon>
    </lineage>
</organism>
<dbReference type="Pfam" id="PF04404">
    <property type="entry name" value="ERF"/>
    <property type="match status" value="1"/>
</dbReference>
<dbReference type="RefSeq" id="WP_043028981.1">
    <property type="nucleotide sequence ID" value="NZ_JAMWEK010000072.1"/>
</dbReference>
<dbReference type="EMBL" id="FIJK01000084">
    <property type="protein sequence ID" value="CYW73854.1"/>
    <property type="molecule type" value="Genomic_DNA"/>
</dbReference>
<name>A0A116PSF2_STRSU</name>
<protein>
    <submittedName>
        <fullName evidence="2">Phage single-strand DNA binding protein</fullName>
    </submittedName>
</protein>
<evidence type="ECO:0000256" key="1">
    <source>
        <dbReference type="SAM" id="MobiDB-lite"/>
    </source>
</evidence>
<feature type="region of interest" description="Disordered" evidence="1">
    <location>
        <begin position="123"/>
        <end position="147"/>
    </location>
</feature>
<accession>A0A116PSF2</accession>
<reference evidence="2 3" key="1">
    <citation type="submission" date="2016-02" db="EMBL/GenBank/DDBJ databases">
        <authorList>
            <consortium name="Pathogen Informatics"/>
        </authorList>
    </citation>
    <scope>NUCLEOTIDE SEQUENCE [LARGE SCALE GENOMIC DNA]</scope>
    <source>
        <strain evidence="2 3">SS1013</strain>
    </source>
</reference>
<gene>
    <name evidence="2" type="primary">ssb1</name>
    <name evidence="2" type="ORF">ERS132539_02230</name>
</gene>
<dbReference type="Proteomes" id="UP000069526">
    <property type="component" value="Unassembled WGS sequence"/>
</dbReference>
<sequence length="215" mass="23894">MMRKSETIIELSKAFAKMQMELEQPLKNADNPFFKSKYVPLENVVDSITRAANKHGLSFTQFPSSDENGNVTVGTMVMHESGEWIEYDPICMKPVKNDPQAVGSAITYAKRYALSAIFGITSDNDDDGNEATQPGKATPKAMPKKQVPATNNKIPKEVVKAYKDAIQFVIERTGKNDGSITRWFCEKLGVVSIEDITMEQISLADGLLKKLENKQ</sequence>
<evidence type="ECO:0000313" key="3">
    <source>
        <dbReference type="Proteomes" id="UP000069526"/>
    </source>
</evidence>
<dbReference type="AlphaFoldDB" id="A0A116PSF2"/>
<dbReference type="InterPro" id="IPR007499">
    <property type="entry name" value="ERF_bacteria_virus"/>
</dbReference>
<evidence type="ECO:0000313" key="2">
    <source>
        <dbReference type="EMBL" id="CYW73854.1"/>
    </source>
</evidence>